<evidence type="ECO:0000313" key="8">
    <source>
        <dbReference type="EMBL" id="MFC4404101.1"/>
    </source>
</evidence>
<dbReference type="RefSeq" id="WP_390252639.1">
    <property type="nucleotide sequence ID" value="NZ_JBHSDT010000008.1"/>
</dbReference>
<sequence length="409" mass="44122">MLKAFLGPKIVMVTFLTLMGAFGLNLTAGQFFAPLNDTYGWDLTILSLAVSLNMITWGIFQPVMGKMIDRFGPKPVIAWSAALMGSAFILSATITNLWQFFLYYGVLTAIGFAGCGSMANSVLVSRWYVKNRAKMLSRSSMGMNIGQLILLPLTGALIAGSTFRLAFIFLGVMMLVIVVPLVLIVVKNNPTDVGQMPDGDPLSSFSAVKSVSLSEALRSREFWIATLGFATCGFTLYLVTMHLPNFAVDLGGGKSLGGQLLGIAALGSAASMWITGQLTHVTGKKNLLIILYLVRLLAFIWLAILPGIWQLFVFAAVYGIASMPIIPLVTGIISDKFGRNAMGSILGLSWFIHQLFAALGVFLGGYLRTVTGFYASAFWLGAALLVFGVILTLLMKEHTITANNKKVLQ</sequence>
<keyword evidence="4 6" id="KW-1133">Transmembrane helix</keyword>
<dbReference type="PANTHER" id="PTHR11360">
    <property type="entry name" value="MONOCARBOXYLATE TRANSPORTER"/>
    <property type="match status" value="1"/>
</dbReference>
<dbReference type="InterPro" id="IPR036259">
    <property type="entry name" value="MFS_trans_sf"/>
</dbReference>
<feature type="domain" description="Major facilitator superfamily (MFS) profile" evidence="7">
    <location>
        <begin position="9"/>
        <end position="400"/>
    </location>
</feature>
<reference evidence="9" key="1">
    <citation type="journal article" date="2019" name="Int. J. Syst. Evol. Microbiol.">
        <title>The Global Catalogue of Microorganisms (GCM) 10K type strain sequencing project: providing services to taxonomists for standard genome sequencing and annotation.</title>
        <authorList>
            <consortium name="The Broad Institute Genomics Platform"/>
            <consortium name="The Broad Institute Genome Sequencing Center for Infectious Disease"/>
            <person name="Wu L."/>
            <person name="Ma J."/>
        </authorList>
    </citation>
    <scope>NUCLEOTIDE SEQUENCE [LARGE SCALE GENOMIC DNA]</scope>
    <source>
        <strain evidence="9">CCUG 37865</strain>
    </source>
</reference>
<keyword evidence="3 6" id="KW-0812">Transmembrane</keyword>
<evidence type="ECO:0000256" key="6">
    <source>
        <dbReference type="SAM" id="Phobius"/>
    </source>
</evidence>
<dbReference type="InterPro" id="IPR050327">
    <property type="entry name" value="Proton-linked_MCT"/>
</dbReference>
<evidence type="ECO:0000256" key="2">
    <source>
        <dbReference type="ARBA" id="ARBA00022448"/>
    </source>
</evidence>
<feature type="transmembrane region" description="Helical" evidence="6">
    <location>
        <begin position="287"/>
        <end position="305"/>
    </location>
</feature>
<dbReference type="InterPro" id="IPR020846">
    <property type="entry name" value="MFS_dom"/>
</dbReference>
<accession>A0ABV8WZQ5</accession>
<feature type="transmembrane region" description="Helical" evidence="6">
    <location>
        <begin position="256"/>
        <end position="275"/>
    </location>
</feature>
<feature type="transmembrane region" description="Helical" evidence="6">
    <location>
        <begin position="76"/>
        <end position="95"/>
    </location>
</feature>
<proteinExistence type="predicted"/>
<dbReference type="PANTHER" id="PTHR11360:SF284">
    <property type="entry name" value="EG:103B4.3 PROTEIN-RELATED"/>
    <property type="match status" value="1"/>
</dbReference>
<keyword evidence="2" id="KW-0813">Transport</keyword>
<dbReference type="PROSITE" id="PS50850">
    <property type="entry name" value="MFS"/>
    <property type="match status" value="1"/>
</dbReference>
<evidence type="ECO:0000256" key="3">
    <source>
        <dbReference type="ARBA" id="ARBA00022692"/>
    </source>
</evidence>
<keyword evidence="5 6" id="KW-0472">Membrane</keyword>
<feature type="transmembrane region" description="Helical" evidence="6">
    <location>
        <begin position="222"/>
        <end position="244"/>
    </location>
</feature>
<feature type="transmembrane region" description="Helical" evidence="6">
    <location>
        <begin position="311"/>
        <end position="333"/>
    </location>
</feature>
<evidence type="ECO:0000256" key="1">
    <source>
        <dbReference type="ARBA" id="ARBA00004651"/>
    </source>
</evidence>
<gene>
    <name evidence="8" type="ORF">ACFOY7_13590</name>
</gene>
<dbReference type="Gene3D" id="1.20.1250.20">
    <property type="entry name" value="MFS general substrate transporter like domains"/>
    <property type="match status" value="1"/>
</dbReference>
<comment type="subcellular location">
    <subcellularLocation>
        <location evidence="1">Cell membrane</location>
        <topology evidence="1">Multi-pass membrane protein</topology>
    </subcellularLocation>
</comment>
<comment type="caution">
    <text evidence="8">The sequence shown here is derived from an EMBL/GenBank/DDBJ whole genome shotgun (WGS) entry which is preliminary data.</text>
</comment>
<evidence type="ECO:0000256" key="4">
    <source>
        <dbReference type="ARBA" id="ARBA00022989"/>
    </source>
</evidence>
<feature type="transmembrane region" description="Helical" evidence="6">
    <location>
        <begin position="165"/>
        <end position="186"/>
    </location>
</feature>
<dbReference type="InterPro" id="IPR011701">
    <property type="entry name" value="MFS"/>
</dbReference>
<keyword evidence="9" id="KW-1185">Reference proteome</keyword>
<evidence type="ECO:0000259" key="7">
    <source>
        <dbReference type="PROSITE" id="PS50850"/>
    </source>
</evidence>
<feature type="transmembrane region" description="Helical" evidence="6">
    <location>
        <begin position="45"/>
        <end position="64"/>
    </location>
</feature>
<feature type="transmembrane region" description="Helical" evidence="6">
    <location>
        <begin position="141"/>
        <end position="159"/>
    </location>
</feature>
<dbReference type="Proteomes" id="UP001595882">
    <property type="component" value="Unassembled WGS sequence"/>
</dbReference>
<evidence type="ECO:0000313" key="9">
    <source>
        <dbReference type="Proteomes" id="UP001595882"/>
    </source>
</evidence>
<name>A0ABV8WZQ5_9BACI</name>
<feature type="transmembrane region" description="Helical" evidence="6">
    <location>
        <begin position="373"/>
        <end position="395"/>
    </location>
</feature>
<evidence type="ECO:0000256" key="5">
    <source>
        <dbReference type="ARBA" id="ARBA00023136"/>
    </source>
</evidence>
<dbReference type="SUPFAM" id="SSF103473">
    <property type="entry name" value="MFS general substrate transporter"/>
    <property type="match status" value="1"/>
</dbReference>
<feature type="transmembrane region" description="Helical" evidence="6">
    <location>
        <begin position="345"/>
        <end position="367"/>
    </location>
</feature>
<dbReference type="Pfam" id="PF07690">
    <property type="entry name" value="MFS_1"/>
    <property type="match status" value="1"/>
</dbReference>
<organism evidence="8 9">
    <name type="scientific">Gracilibacillus xinjiangensis</name>
    <dbReference type="NCBI Taxonomy" id="1193282"/>
    <lineage>
        <taxon>Bacteria</taxon>
        <taxon>Bacillati</taxon>
        <taxon>Bacillota</taxon>
        <taxon>Bacilli</taxon>
        <taxon>Bacillales</taxon>
        <taxon>Bacillaceae</taxon>
        <taxon>Gracilibacillus</taxon>
    </lineage>
</organism>
<dbReference type="EMBL" id="JBHSDT010000008">
    <property type="protein sequence ID" value="MFC4404101.1"/>
    <property type="molecule type" value="Genomic_DNA"/>
</dbReference>
<feature type="transmembrane region" description="Helical" evidence="6">
    <location>
        <begin position="101"/>
        <end position="129"/>
    </location>
</feature>
<feature type="transmembrane region" description="Helical" evidence="6">
    <location>
        <begin position="12"/>
        <end position="33"/>
    </location>
</feature>
<dbReference type="CDD" id="cd17355">
    <property type="entry name" value="MFS_YcxA_like"/>
    <property type="match status" value="1"/>
</dbReference>
<protein>
    <submittedName>
        <fullName evidence="8">MFS transporter</fullName>
    </submittedName>
</protein>